<feature type="signal peptide" evidence="3">
    <location>
        <begin position="1"/>
        <end position="17"/>
    </location>
</feature>
<dbReference type="PANTHER" id="PTHR15191:SF3">
    <property type="entry name" value="PITUITARY TUMOR-TRANSFORMING GENE PROTEIN-BINDING FACTOR"/>
    <property type="match status" value="1"/>
</dbReference>
<protein>
    <recommendedName>
        <fullName evidence="6">Pituitary tumor-transforming gene 1 protein-interacting protein</fullName>
    </recommendedName>
</protein>
<evidence type="ECO:0000313" key="5">
    <source>
        <dbReference type="Proteomes" id="UP000005408"/>
    </source>
</evidence>
<dbReference type="EnsemblMetazoa" id="G32627.8">
    <property type="protein sequence ID" value="G32627.8:cds"/>
    <property type="gene ID" value="G32627"/>
</dbReference>
<evidence type="ECO:0000256" key="1">
    <source>
        <dbReference type="SAM" id="MobiDB-lite"/>
    </source>
</evidence>
<feature type="chain" id="PRO_5042431840" description="Pituitary tumor-transforming gene 1 protein-interacting protein" evidence="3">
    <location>
        <begin position="18"/>
        <end position="196"/>
    </location>
</feature>
<keyword evidence="2" id="KW-0812">Transmembrane</keyword>
<organism evidence="4 5">
    <name type="scientific">Magallana gigas</name>
    <name type="common">Pacific oyster</name>
    <name type="synonym">Crassostrea gigas</name>
    <dbReference type="NCBI Taxonomy" id="29159"/>
    <lineage>
        <taxon>Eukaryota</taxon>
        <taxon>Metazoa</taxon>
        <taxon>Spiralia</taxon>
        <taxon>Lophotrochozoa</taxon>
        <taxon>Mollusca</taxon>
        <taxon>Bivalvia</taxon>
        <taxon>Autobranchia</taxon>
        <taxon>Pteriomorphia</taxon>
        <taxon>Ostreida</taxon>
        <taxon>Ostreoidea</taxon>
        <taxon>Ostreidae</taxon>
        <taxon>Magallana</taxon>
    </lineage>
</organism>
<dbReference type="EnsemblMetazoa" id="G32627.5">
    <property type="protein sequence ID" value="G32627.5:cds"/>
    <property type="gene ID" value="G32627"/>
</dbReference>
<evidence type="ECO:0008006" key="6">
    <source>
        <dbReference type="Google" id="ProtNLM"/>
    </source>
</evidence>
<evidence type="ECO:0000313" key="4">
    <source>
        <dbReference type="EnsemblMetazoa" id="G32627.9:cds"/>
    </source>
</evidence>
<keyword evidence="5" id="KW-1185">Reference proteome</keyword>
<feature type="region of interest" description="Disordered" evidence="1">
    <location>
        <begin position="147"/>
        <end position="172"/>
    </location>
</feature>
<proteinExistence type="predicted"/>
<dbReference type="InterPro" id="IPR052304">
    <property type="entry name" value="PTTG1IP"/>
</dbReference>
<evidence type="ECO:0000256" key="2">
    <source>
        <dbReference type="SAM" id="Phobius"/>
    </source>
</evidence>
<keyword evidence="3" id="KW-0732">Signal</keyword>
<keyword evidence="2" id="KW-0472">Membrane</keyword>
<reference evidence="4" key="1">
    <citation type="submission" date="2022-08" db="UniProtKB">
        <authorList>
            <consortium name="EnsemblMetazoa"/>
        </authorList>
    </citation>
    <scope>IDENTIFICATION</scope>
    <source>
        <strain evidence="4">05x7-T-G4-1.051#20</strain>
    </source>
</reference>
<dbReference type="PANTHER" id="PTHR15191">
    <property type="entry name" value="PROTEIN CBG20567"/>
    <property type="match status" value="1"/>
</dbReference>
<sequence>MNIALVFIFMIFGSVSAAGNGTADTPTTFKPTTPKAVPTSQPTPVSTPSLQEVCMSRNSSCETCLKDAKCLWCKTNSKCVPYPTGDVLPKSSLCSLSEARWGVCWVNFEALIIAMGVIGGIILLAVLVCICCCCCCKKDNKNKYAKEDEKWERKKKDRQEKSAEKRAERKAKTDEIRRKYGLMKDDNYQRFDNEEA</sequence>
<feature type="transmembrane region" description="Helical" evidence="2">
    <location>
        <begin position="110"/>
        <end position="136"/>
    </location>
</feature>
<keyword evidence="2" id="KW-1133">Transmembrane helix</keyword>
<dbReference type="EnsemblMetazoa" id="G32627.9">
    <property type="protein sequence ID" value="G32627.9:cds"/>
    <property type="gene ID" value="G32627"/>
</dbReference>
<evidence type="ECO:0000256" key="3">
    <source>
        <dbReference type="SAM" id="SignalP"/>
    </source>
</evidence>
<dbReference type="GO" id="GO:0005737">
    <property type="term" value="C:cytoplasm"/>
    <property type="evidence" value="ECO:0007669"/>
    <property type="project" value="TreeGrafter"/>
</dbReference>
<dbReference type="Proteomes" id="UP000005408">
    <property type="component" value="Unassembled WGS sequence"/>
</dbReference>
<dbReference type="GO" id="GO:0005634">
    <property type="term" value="C:nucleus"/>
    <property type="evidence" value="ECO:0007669"/>
    <property type="project" value="TreeGrafter"/>
</dbReference>
<dbReference type="GO" id="GO:0006606">
    <property type="term" value="P:protein import into nucleus"/>
    <property type="evidence" value="ECO:0007669"/>
    <property type="project" value="TreeGrafter"/>
</dbReference>
<dbReference type="AlphaFoldDB" id="A0A8W8MEW9"/>
<accession>A0A8W8MEW9</accession>
<name>A0A8W8MEW9_MAGGI</name>